<comment type="caution">
    <text evidence="7">The sequence shown here is derived from an EMBL/GenBank/DDBJ whole genome shotgun (WGS) entry which is preliminary data.</text>
</comment>
<keyword evidence="5" id="KW-0449">Lipoprotein</keyword>
<keyword evidence="4" id="KW-0564">Palmitate</keyword>
<evidence type="ECO:0000256" key="1">
    <source>
        <dbReference type="ARBA" id="ARBA00022475"/>
    </source>
</evidence>
<dbReference type="AlphaFoldDB" id="A0A7V7QHZ1"/>
<keyword evidence="3" id="KW-0472">Membrane</keyword>
<dbReference type="InterPro" id="IPR050490">
    <property type="entry name" value="Bact_solute-bd_prot1"/>
</dbReference>
<proteinExistence type="predicted"/>
<feature type="signal peptide" evidence="6">
    <location>
        <begin position="1"/>
        <end position="22"/>
    </location>
</feature>
<evidence type="ECO:0000256" key="6">
    <source>
        <dbReference type="SAM" id="SignalP"/>
    </source>
</evidence>
<accession>A0A7V7QHZ1</accession>
<dbReference type="EMBL" id="WAGX01000007">
    <property type="protein sequence ID" value="KAB1435746.1"/>
    <property type="molecule type" value="Genomic_DNA"/>
</dbReference>
<evidence type="ECO:0000256" key="4">
    <source>
        <dbReference type="ARBA" id="ARBA00023139"/>
    </source>
</evidence>
<dbReference type="RefSeq" id="WP_151147230.1">
    <property type="nucleotide sequence ID" value="NZ_WAGX01000007.1"/>
</dbReference>
<dbReference type="Proteomes" id="UP000461768">
    <property type="component" value="Unassembled WGS sequence"/>
</dbReference>
<keyword evidence="8" id="KW-1185">Reference proteome</keyword>
<keyword evidence="1" id="KW-1003">Cell membrane</keyword>
<dbReference type="SUPFAM" id="SSF53850">
    <property type="entry name" value="Periplasmic binding protein-like II"/>
    <property type="match status" value="1"/>
</dbReference>
<dbReference type="Gene3D" id="3.40.190.10">
    <property type="entry name" value="Periplasmic binding protein-like II"/>
    <property type="match status" value="1"/>
</dbReference>
<protein>
    <submittedName>
        <fullName evidence="7">Carbohydrate ABC transporter substrate-binding protein</fullName>
    </submittedName>
</protein>
<evidence type="ECO:0000256" key="2">
    <source>
        <dbReference type="ARBA" id="ARBA00022729"/>
    </source>
</evidence>
<sequence length="464" mass="51506">MKLGKRMIGFSVITAMVFSLTACTGTNDKEAAKATGTNEVSENSVVPTIDAIHLGEDYQDLSASIKILTNRTDIVDTVYKGYAEEFMKLYPNIKVTYEAVTDYEESLNLRLTAGDWGDICFIPTSVDKSELPQYFITFGAFDTLNKIYNFCSEKTFNGQQYGIANGGTAGGIVYNKKVWEKAGIKEVPKTPDAFLECLQQIKENTDAIPLYSNFAAGWPMGQWDSYIGITATGSPDFMNDIVHIKNPFEKNEQMTGPYAVYYVLYEAVHRGLIEEDPASSDWESSKSLLNNGEISSMVLGSWAVQQCKDAGANADDVAYMPFPITVEGTQYAGAGGNYSFGINNRVSTENQIASMLYVKWLIEESSIYEDEGSIPALKSKELPKTLADFEGVELLSNNPAKEGEEDFFEEVNNESEIGINKNDYTKSEILEAALYGTKTLDEIMDDWNTRWTNAQMILGMQVQE</sequence>
<feature type="chain" id="PRO_5038721932" evidence="6">
    <location>
        <begin position="23"/>
        <end position="464"/>
    </location>
</feature>
<keyword evidence="2 6" id="KW-0732">Signal</keyword>
<evidence type="ECO:0000313" key="8">
    <source>
        <dbReference type="Proteomes" id="UP000461768"/>
    </source>
</evidence>
<dbReference type="PANTHER" id="PTHR43649">
    <property type="entry name" value="ARABINOSE-BINDING PROTEIN-RELATED"/>
    <property type="match status" value="1"/>
</dbReference>
<dbReference type="Pfam" id="PF01547">
    <property type="entry name" value="SBP_bac_1"/>
    <property type="match status" value="1"/>
</dbReference>
<evidence type="ECO:0000256" key="3">
    <source>
        <dbReference type="ARBA" id="ARBA00023136"/>
    </source>
</evidence>
<dbReference type="OrthoDB" id="2060074at2"/>
<evidence type="ECO:0000256" key="5">
    <source>
        <dbReference type="ARBA" id="ARBA00023288"/>
    </source>
</evidence>
<dbReference type="PANTHER" id="PTHR43649:SF33">
    <property type="entry name" value="POLYGALACTURONAN_RHAMNOGALACTURONAN-BINDING PROTEIN YTCQ"/>
    <property type="match status" value="1"/>
</dbReference>
<dbReference type="InterPro" id="IPR006059">
    <property type="entry name" value="SBP"/>
</dbReference>
<evidence type="ECO:0000313" key="7">
    <source>
        <dbReference type="EMBL" id="KAB1435746.1"/>
    </source>
</evidence>
<dbReference type="PROSITE" id="PS51257">
    <property type="entry name" value="PROKAR_LIPOPROTEIN"/>
    <property type="match status" value="1"/>
</dbReference>
<gene>
    <name evidence="7" type="ORF">F7O84_15295</name>
</gene>
<name>A0A7V7QHZ1_9FIRM</name>
<reference evidence="7 8" key="2">
    <citation type="submission" date="2020-02" db="EMBL/GenBank/DDBJ databases">
        <title>Candidatus Galacturonibacter soehngenii shows hetero-acetogenic catabolism of galacturonic acid but lacks a canonical carbon monoxide dehydrogenase/acetyl-CoA synthase complex.</title>
        <authorList>
            <person name="Diender M."/>
            <person name="Stouten G.R."/>
            <person name="Petersen J.F."/>
            <person name="Nielsen P.H."/>
            <person name="Dueholm M.S."/>
            <person name="Pronk J.T."/>
            <person name="Van Loosdrecht M.C.M."/>
        </authorList>
    </citation>
    <scope>NUCLEOTIDE SEQUENCE [LARGE SCALE GENOMIC DNA]</scope>
    <source>
        <strain evidence="7">GalUA</strain>
    </source>
</reference>
<reference evidence="7 8" key="1">
    <citation type="submission" date="2019-09" db="EMBL/GenBank/DDBJ databases">
        <authorList>
            <person name="Valk L.C."/>
        </authorList>
    </citation>
    <scope>NUCLEOTIDE SEQUENCE [LARGE SCALE GENOMIC DNA]</scope>
    <source>
        <strain evidence="7">GalUA</strain>
    </source>
</reference>
<organism evidence="7 8">
    <name type="scientific">Candidatus Galacturonatibacter soehngenii</name>
    <dbReference type="NCBI Taxonomy" id="2307010"/>
    <lineage>
        <taxon>Bacteria</taxon>
        <taxon>Bacillati</taxon>
        <taxon>Bacillota</taxon>
        <taxon>Clostridia</taxon>
        <taxon>Lachnospirales</taxon>
        <taxon>Lachnospiraceae</taxon>
        <taxon>Candidatus Galacturonatibacter</taxon>
    </lineage>
</organism>